<organism evidence="1 2">
    <name type="scientific">Mesorhabditis belari</name>
    <dbReference type="NCBI Taxonomy" id="2138241"/>
    <lineage>
        <taxon>Eukaryota</taxon>
        <taxon>Metazoa</taxon>
        <taxon>Ecdysozoa</taxon>
        <taxon>Nematoda</taxon>
        <taxon>Chromadorea</taxon>
        <taxon>Rhabditida</taxon>
        <taxon>Rhabditina</taxon>
        <taxon>Rhabditomorpha</taxon>
        <taxon>Rhabditoidea</taxon>
        <taxon>Rhabditidae</taxon>
        <taxon>Mesorhabditinae</taxon>
        <taxon>Mesorhabditis</taxon>
    </lineage>
</organism>
<protein>
    <submittedName>
        <fullName evidence="2">Uncharacterized protein</fullName>
    </submittedName>
</protein>
<evidence type="ECO:0000313" key="2">
    <source>
        <dbReference type="WBParaSite" id="MBELARI_LOCUS11927"/>
    </source>
</evidence>
<sequence>MSSSGKWFELKHRHQTIRVEAKSYSFHSTTYLYRNPLIESTFIHLPKEIVNRFLLSVTKKLQVRIAKIIDDSNKEHNQLILSKSLLFHNVQYLQIIFQCVDNLLQLCLMVKRSNVERMHLYQDLCFQSDFPPFCSCRYVNTKKLQSLLAKAKLPTSTALCLQLKQPRPILLDCGKLIQNHIDYLKLKRKTLDVVLSIAQIPNFLEEIRQEKDDFMFEELTLRPMEYWLNLDHLKGPDQRKTEKSATQLYEIEIVSNFAKILKLKQNDE</sequence>
<evidence type="ECO:0000313" key="1">
    <source>
        <dbReference type="Proteomes" id="UP000887575"/>
    </source>
</evidence>
<accession>A0AAF3ED77</accession>
<keyword evidence="1" id="KW-1185">Reference proteome</keyword>
<reference evidence="2" key="1">
    <citation type="submission" date="2024-02" db="UniProtKB">
        <authorList>
            <consortium name="WormBaseParasite"/>
        </authorList>
    </citation>
    <scope>IDENTIFICATION</scope>
</reference>
<dbReference type="AlphaFoldDB" id="A0AAF3ED77"/>
<dbReference type="WBParaSite" id="MBELARI_LOCUS11927">
    <property type="protein sequence ID" value="MBELARI_LOCUS11927"/>
    <property type="gene ID" value="MBELARI_LOCUS11927"/>
</dbReference>
<proteinExistence type="predicted"/>
<dbReference type="Proteomes" id="UP000887575">
    <property type="component" value="Unassembled WGS sequence"/>
</dbReference>
<name>A0AAF3ED77_9BILA</name>